<reference evidence="2 3" key="1">
    <citation type="submission" date="2016-10" db="EMBL/GenBank/DDBJ databases">
        <authorList>
            <person name="de Groot N.N."/>
        </authorList>
    </citation>
    <scope>NUCLEOTIDE SEQUENCE [LARGE SCALE GENOMIC DNA]</scope>
    <source>
        <strain evidence="2 3">DSM 6059</strain>
    </source>
</reference>
<dbReference type="OrthoDB" id="5769880at2"/>
<organism evidence="2 3">
    <name type="scientific">Pseudoalteromonas denitrificans DSM 6059</name>
    <dbReference type="NCBI Taxonomy" id="1123010"/>
    <lineage>
        <taxon>Bacteria</taxon>
        <taxon>Pseudomonadati</taxon>
        <taxon>Pseudomonadota</taxon>
        <taxon>Gammaproteobacteria</taxon>
        <taxon>Alteromonadales</taxon>
        <taxon>Pseudoalteromonadaceae</taxon>
        <taxon>Pseudoalteromonas</taxon>
    </lineage>
</organism>
<proteinExistence type="predicted"/>
<dbReference type="InterPro" id="IPR036701">
    <property type="entry name" value="RraB-like_sf"/>
</dbReference>
<dbReference type="Pfam" id="PF06877">
    <property type="entry name" value="RraB"/>
    <property type="match status" value="1"/>
</dbReference>
<dbReference type="RefSeq" id="WP_091991576.1">
    <property type="nucleotide sequence ID" value="NZ_FOLO01000085.1"/>
</dbReference>
<dbReference type="STRING" id="1123010.SAMN02745724_05167"/>
<gene>
    <name evidence="2" type="ORF">SAMN02745724_05167</name>
</gene>
<feature type="domain" description="Regulator of ribonuclease activity B" evidence="1">
    <location>
        <begin position="10"/>
        <end position="111"/>
    </location>
</feature>
<name>A0A1I1UAQ1_9GAMM</name>
<dbReference type="AlphaFoldDB" id="A0A1I1UAQ1"/>
<dbReference type="EMBL" id="FOLO01000085">
    <property type="protein sequence ID" value="SFD67817.1"/>
    <property type="molecule type" value="Genomic_DNA"/>
</dbReference>
<dbReference type="SUPFAM" id="SSF89946">
    <property type="entry name" value="Hypothetical protein VC0424"/>
    <property type="match status" value="1"/>
</dbReference>
<dbReference type="InterPro" id="IPR009671">
    <property type="entry name" value="RraB_dom"/>
</dbReference>
<protein>
    <submittedName>
        <fullName evidence="2">Regulator of ribonuclease activity B</fullName>
    </submittedName>
</protein>
<dbReference type="Gene3D" id="3.30.70.970">
    <property type="entry name" value="RraB-like"/>
    <property type="match status" value="1"/>
</dbReference>
<dbReference type="Proteomes" id="UP000198862">
    <property type="component" value="Unassembled WGS sequence"/>
</dbReference>
<sequence>MNENNAWPQDVDGDVLRLLQGRGFDFNLDHEIEFMIDFKCWPLSKEQQAEVLKKLPEVSFVETEAELLEEGDPTGYVSFKVKNKVTYDFVTQEPQRLSNLFINMNGYCDSWVVVSGCGT</sequence>
<keyword evidence="3" id="KW-1185">Reference proteome</keyword>
<evidence type="ECO:0000259" key="1">
    <source>
        <dbReference type="Pfam" id="PF06877"/>
    </source>
</evidence>
<accession>A0A1I1UAQ1</accession>
<evidence type="ECO:0000313" key="3">
    <source>
        <dbReference type="Proteomes" id="UP000198862"/>
    </source>
</evidence>
<evidence type="ECO:0000313" key="2">
    <source>
        <dbReference type="EMBL" id="SFD67817.1"/>
    </source>
</evidence>